<reference evidence="3 4" key="1">
    <citation type="submission" date="2025-04" db="UniProtKB">
        <authorList>
            <consortium name="RefSeq"/>
        </authorList>
    </citation>
    <scope>IDENTIFICATION</scope>
</reference>
<dbReference type="Proteomes" id="UP000079169">
    <property type="component" value="Unplaced"/>
</dbReference>
<organism evidence="2 4">
    <name type="scientific">Diaphorina citri</name>
    <name type="common">Asian citrus psyllid</name>
    <dbReference type="NCBI Taxonomy" id="121845"/>
    <lineage>
        <taxon>Eukaryota</taxon>
        <taxon>Metazoa</taxon>
        <taxon>Ecdysozoa</taxon>
        <taxon>Arthropoda</taxon>
        <taxon>Hexapoda</taxon>
        <taxon>Insecta</taxon>
        <taxon>Pterygota</taxon>
        <taxon>Neoptera</taxon>
        <taxon>Paraneoptera</taxon>
        <taxon>Hemiptera</taxon>
        <taxon>Sternorrhyncha</taxon>
        <taxon>Psylloidea</taxon>
        <taxon>Psyllidae</taxon>
        <taxon>Diaphorininae</taxon>
        <taxon>Diaphorina</taxon>
    </lineage>
</organism>
<dbReference type="PaxDb" id="121845-A0A1S4EN87"/>
<sequence length="586" mass="69413">MSSNEEIGNGEVSSNVNQAIKMEEDLKHNETPMDINDENNEKTDGLGQDETSMDMKEDPSDQPYPGDSEDAITEDENETGTQSGPQFTEEVKNKLMYTDATHSDDHIFWTHAQAANVINFKKRLLHFKNQLEKNRSQGIFNNGPLIKKIAESERMFKKMHIKKIKVDNNLPTVDPLPEDLRDFIHRRTKNEVEKYKTKACAEQIGMRVRLKRLRKHCNILNFAENKYASYMLNLLHNKEREYAERFVTEKTQEEMEIELQEKEKAKLEAEATTTNKPIPKPWHDELTPAIKQHLMYSNEPCTHDHIFWVNTTNNGVVVTKQKLSKLRQNLDLAIKKDSKDQIEAAERKLKEKEDYFVNEFINKVEYDSSLPTISPITRDLRHAIYNEVECVKMFKTQLCKEQADMLKSMRAKKKMYNQMVRIKNKFAPDIANEMYHKEIEYKERFLTLRDPNSEETALENEKTRQKKWNQRKKQRLLYMKEKGKNKTQLVHRNNRNRPFRKPYDYNPGSDYYQQGNYSYNQWNYPQSGYQYYNQASSYYGYQHGYDYYNSSGAQYPNYQEQPADSKGSSKYRWTAPKETQRNFEDY</sequence>
<feature type="compositionally biased region" description="Acidic residues" evidence="1">
    <location>
        <begin position="67"/>
        <end position="78"/>
    </location>
</feature>
<feature type="compositionally biased region" description="Polar residues" evidence="1">
    <location>
        <begin position="1"/>
        <end position="18"/>
    </location>
</feature>
<accession>A0A1S4EN87</accession>
<feature type="region of interest" description="Disordered" evidence="1">
    <location>
        <begin position="1"/>
        <end position="87"/>
    </location>
</feature>
<evidence type="ECO:0000256" key="1">
    <source>
        <dbReference type="SAM" id="MobiDB-lite"/>
    </source>
</evidence>
<proteinExistence type="predicted"/>
<feature type="compositionally biased region" description="Basic and acidic residues" evidence="1">
    <location>
        <begin position="21"/>
        <end position="31"/>
    </location>
</feature>
<dbReference type="KEGG" id="dci:108253698"/>
<feature type="region of interest" description="Disordered" evidence="1">
    <location>
        <begin position="554"/>
        <end position="586"/>
    </location>
</feature>
<protein>
    <submittedName>
        <fullName evidence="4">Uncharacterized protein LOC108253698 isoform X1</fullName>
    </submittedName>
    <submittedName>
        <fullName evidence="3">Uncharacterized protein LOC108253698 isoform X2</fullName>
    </submittedName>
</protein>
<gene>
    <name evidence="3 4" type="primary">LOC108253698</name>
</gene>
<evidence type="ECO:0000313" key="3">
    <source>
        <dbReference type="RefSeq" id="XP_017303630.1"/>
    </source>
</evidence>
<feature type="compositionally biased region" description="Polar residues" evidence="1">
    <location>
        <begin position="554"/>
        <end position="568"/>
    </location>
</feature>
<name>A0A1S4EN87_DIACI</name>
<keyword evidence="2" id="KW-1185">Reference proteome</keyword>
<dbReference type="AlphaFoldDB" id="A0A1S4EN87"/>
<dbReference type="RefSeq" id="XP_026686644.1">
    <property type="nucleotide sequence ID" value="XM_026830843.1"/>
</dbReference>
<evidence type="ECO:0000313" key="4">
    <source>
        <dbReference type="RefSeq" id="XP_026686644.1"/>
    </source>
</evidence>
<dbReference type="RefSeq" id="XP_017303630.1">
    <property type="nucleotide sequence ID" value="XM_017448141.2"/>
</dbReference>
<dbReference type="GeneID" id="108253698"/>
<evidence type="ECO:0000313" key="2">
    <source>
        <dbReference type="Proteomes" id="UP000079169"/>
    </source>
</evidence>